<dbReference type="OrthoDB" id="1904694at2"/>
<name>A0A162RDI1_9CLOT</name>
<proteinExistence type="predicted"/>
<dbReference type="PATRIC" id="fig|1121326.3.peg.4809"/>
<dbReference type="Gene3D" id="3.40.50.12090">
    <property type="match status" value="2"/>
</dbReference>
<dbReference type="Proteomes" id="UP000076603">
    <property type="component" value="Unassembled WGS sequence"/>
</dbReference>
<keyword evidence="3" id="KW-0378">Hydrolase</keyword>
<feature type="signal peptide" evidence="2">
    <location>
        <begin position="1"/>
        <end position="29"/>
    </location>
</feature>
<feature type="region of interest" description="Disordered" evidence="1">
    <location>
        <begin position="574"/>
        <end position="602"/>
    </location>
</feature>
<protein>
    <submittedName>
        <fullName evidence="3">N-acetylmuramoyl-L-alanine amidase LytC</fullName>
        <ecNumber evidence="3">3.5.1.28</ecNumber>
    </submittedName>
</protein>
<accession>A0A162RDI1</accession>
<dbReference type="InterPro" id="IPR007253">
    <property type="entry name" value="Cell_wall-bd_2"/>
</dbReference>
<evidence type="ECO:0000256" key="1">
    <source>
        <dbReference type="SAM" id="MobiDB-lite"/>
    </source>
</evidence>
<keyword evidence="4" id="KW-1185">Reference proteome</keyword>
<dbReference type="RefSeq" id="WP_066627933.1">
    <property type="nucleotide sequence ID" value="NZ_FQXL01000006.1"/>
</dbReference>
<dbReference type="AlphaFoldDB" id="A0A162RDI1"/>
<gene>
    <name evidence="3" type="primary">lytC_37</name>
    <name evidence="3" type="ORF">CLMAG_47420</name>
</gene>
<reference evidence="3 4" key="1">
    <citation type="submission" date="2016-04" db="EMBL/GenBank/DDBJ databases">
        <title>Genome sequence of Clostridium magnum DSM 2767.</title>
        <authorList>
            <person name="Poehlein A."/>
            <person name="Uhlig R."/>
            <person name="Fischer R."/>
            <person name="Bahl H."/>
            <person name="Daniel R."/>
        </authorList>
    </citation>
    <scope>NUCLEOTIDE SEQUENCE [LARGE SCALE GENOMIC DNA]</scope>
    <source>
        <strain evidence="3 4">DSM 2767</strain>
    </source>
</reference>
<dbReference type="PANTHER" id="PTHR30032">
    <property type="entry name" value="N-ACETYLMURAMOYL-L-ALANINE AMIDASE-RELATED"/>
    <property type="match status" value="1"/>
</dbReference>
<evidence type="ECO:0000313" key="4">
    <source>
        <dbReference type="Proteomes" id="UP000076603"/>
    </source>
</evidence>
<dbReference type="Pfam" id="PF04122">
    <property type="entry name" value="CW_binding_2"/>
    <property type="match status" value="3"/>
</dbReference>
<dbReference type="STRING" id="1121326.CLMAG_47420"/>
<dbReference type="InterPro" id="IPR051922">
    <property type="entry name" value="Bact_Sporulation_Assoc"/>
</dbReference>
<evidence type="ECO:0000313" key="3">
    <source>
        <dbReference type="EMBL" id="KZL89744.1"/>
    </source>
</evidence>
<dbReference type="PANTHER" id="PTHR30032:SF8">
    <property type="entry name" value="GERMINATION-SPECIFIC N-ACETYLMURAMOYL-L-ALANINE AMIDASE"/>
    <property type="match status" value="1"/>
</dbReference>
<comment type="caution">
    <text evidence="3">The sequence shown here is derived from an EMBL/GenBank/DDBJ whole genome shotgun (WGS) entry which is preliminary data.</text>
</comment>
<evidence type="ECO:0000256" key="2">
    <source>
        <dbReference type="SAM" id="SignalP"/>
    </source>
</evidence>
<dbReference type="EC" id="3.5.1.28" evidence="3"/>
<keyword evidence="2" id="KW-0732">Signal</keyword>
<dbReference type="EMBL" id="LWAE01000007">
    <property type="protein sequence ID" value="KZL89744.1"/>
    <property type="molecule type" value="Genomic_DNA"/>
</dbReference>
<feature type="chain" id="PRO_5039538216" evidence="2">
    <location>
        <begin position="30"/>
        <end position="820"/>
    </location>
</feature>
<organism evidence="3 4">
    <name type="scientific">Clostridium magnum DSM 2767</name>
    <dbReference type="NCBI Taxonomy" id="1121326"/>
    <lineage>
        <taxon>Bacteria</taxon>
        <taxon>Bacillati</taxon>
        <taxon>Bacillota</taxon>
        <taxon>Clostridia</taxon>
        <taxon>Eubacteriales</taxon>
        <taxon>Clostridiaceae</taxon>
        <taxon>Clostridium</taxon>
    </lineage>
</organism>
<sequence length="820" mass="85670">MKKAMKKTMKKTLSVSTMASLLITSSAVAINVKAAGVTPPESPRLWGQDRYETAVKVSQAGWENGSDYVVIASGEGYADALSAAPLAKVNNAPILLTQKDSLSDKTLEELKRLNVKHVIIVGGQGVVSQGIEDKIKSEVTADVERLWGQNRYETSVKVAEKLGVTDKVVLASGQGYADALSAAPVAAVNGMPVLLTESTNLSQATADFIKAHPSITKTYVIGGTASISDGTANKVPAAERLGGANRYETNAAVVNAFATDFDFKNAYVALGNGPTGNEFADALSASALAAKNSAAVVITDKVLTDTTKNLMNSTISPSSVITVLGGVANVSDAVVSGMKISASFLSEAGATVTEVINGNADITADNVTLKGNVKGDLYLEGNNGSISNITVDGTIYLNPGSTGVANLDTVTAKNIVVLSGAQNSIHLKNVNAQKLTVHSKTDVRVQSEGSTSIGATIVKSKAVLDATSGSFGTVNVAKTMKDKTVEFRGTFDKLVTIDGQVNLKTTASANIIGILVSSIAQGQNVSIDGEGTIKNVQVKNETAKLNIGKNLDIRGVIEAINKNNISSENSSIISKVDQKSSDGMTDIGNTTPGGTNGSGNSGGGVTYTDITKVVSGLYKDRIAEYLAAHPNLNSDISVTTGDTIVVKINNQNWTSISELFANAQNDDIGTIKSRLNTLQGILDLHTVGNIKVGGASLPEYIQQLYPADFTEDGRLNIDVIASKIAAKDPSYENFNANLINKITSANSTLVGPSVSGSVSFEGQTISVAVDKIAKDGQTIYHSAWSQEENLKFLSKNNVSDITGLYTIYSGNNIIKVQITK</sequence>
<dbReference type="GO" id="GO:0008745">
    <property type="term" value="F:N-acetylmuramoyl-L-alanine amidase activity"/>
    <property type="evidence" value="ECO:0007669"/>
    <property type="project" value="UniProtKB-EC"/>
</dbReference>